<evidence type="ECO:0000259" key="2">
    <source>
        <dbReference type="Pfam" id="PF20250"/>
    </source>
</evidence>
<dbReference type="EMBL" id="SMAL01000004">
    <property type="protein sequence ID" value="TCT15074.1"/>
    <property type="molecule type" value="Genomic_DNA"/>
</dbReference>
<feature type="coiled-coil region" evidence="1">
    <location>
        <begin position="463"/>
        <end position="490"/>
    </location>
</feature>
<dbReference type="AlphaFoldDB" id="A0A4R3MLV0"/>
<dbReference type="Pfam" id="PF03961">
    <property type="entry name" value="FapA"/>
    <property type="match status" value="1"/>
</dbReference>
<dbReference type="PANTHER" id="PTHR38032:SF1">
    <property type="entry name" value="RNA-BINDING PROTEIN KHPB N-TERMINAL DOMAIN-CONTAINING PROTEIN"/>
    <property type="match status" value="1"/>
</dbReference>
<reference evidence="3 4" key="1">
    <citation type="submission" date="2019-03" db="EMBL/GenBank/DDBJ databases">
        <title>Genomic Encyclopedia of Type Strains, Phase IV (KMG-IV): sequencing the most valuable type-strain genomes for metagenomic binning, comparative biology and taxonomic classification.</title>
        <authorList>
            <person name="Goeker M."/>
        </authorList>
    </citation>
    <scope>NUCLEOTIDE SEQUENCE [LARGE SCALE GENOMIC DNA]</scope>
    <source>
        <strain evidence="3 4">DSM 24629</strain>
    </source>
</reference>
<dbReference type="GO" id="GO:0000902">
    <property type="term" value="P:cell morphogenesis"/>
    <property type="evidence" value="ECO:0007669"/>
    <property type="project" value="InterPro"/>
</dbReference>
<keyword evidence="4" id="KW-1185">Reference proteome</keyword>
<evidence type="ECO:0000313" key="4">
    <source>
        <dbReference type="Proteomes" id="UP000294902"/>
    </source>
</evidence>
<evidence type="ECO:0000313" key="3">
    <source>
        <dbReference type="EMBL" id="TCT15074.1"/>
    </source>
</evidence>
<dbReference type="PANTHER" id="PTHR38032">
    <property type="entry name" value="POLYMERASE-RELATED"/>
    <property type="match status" value="1"/>
</dbReference>
<proteinExistence type="predicted"/>
<comment type="caution">
    <text evidence="3">The sequence shown here is derived from an EMBL/GenBank/DDBJ whole genome shotgun (WGS) entry which is preliminary data.</text>
</comment>
<gene>
    <name evidence="3" type="ORF">EDC18_104224</name>
</gene>
<evidence type="ECO:0000256" key="1">
    <source>
        <dbReference type="SAM" id="Coils"/>
    </source>
</evidence>
<dbReference type="InterPro" id="IPR036145">
    <property type="entry name" value="MinC_C_sf"/>
</dbReference>
<sequence>MDIYDAYFEIIVKDNEGTFLKLFPRKDNGSDIDINKVFKTLESKGLTEYNADIIKESVKNLEDEKEIKISTSIIGNVNESFEINISKDRLEAFIRFFPPIGNGEKITRDFLISELDKKNIIFGIDIELINQIIKNKEYYKDYIIAKGKKVIDGIQPEINYFFSLNLDGKPMVNEDGSVDFHSLNIINNIKKDDLLAQLIPGQEGETGTDVLGNEIKPKKIKPMVLKYGKNVRISDDKLNLYAEKDGFVIVEDDKIVVYDCYEVAADVDSSTGNIVFDGTVIIKGNVRTGFTIKAKGDIEVYGVVEGATLISENQVILRRGMQGMGKGIIQAKGNLISKFIENSTVKVGGYIHSDAILHSNVTAKGEIIVEGKKGMVTGGEVRSGVEIRTKILGSHMGTITNVAVGIDPSVVDEYNQINKELIEIKEEMNKMDQIINLLKTRQIKNGTLEPDKIQMLQNATRNKIFLEGKLKTSNRRFEELSEELENKNAGRIKVMNIIYPGVRVTIGNVKYFIREEQKYCSLYKDGADIKIASYV</sequence>
<organism evidence="3 4">
    <name type="scientific">Natranaerovirga pectinivora</name>
    <dbReference type="NCBI Taxonomy" id="682400"/>
    <lineage>
        <taxon>Bacteria</taxon>
        <taxon>Bacillati</taxon>
        <taxon>Bacillota</taxon>
        <taxon>Clostridia</taxon>
        <taxon>Lachnospirales</taxon>
        <taxon>Natranaerovirgaceae</taxon>
        <taxon>Natranaerovirga</taxon>
    </lineage>
</organism>
<name>A0A4R3MLV0_9FIRM</name>
<dbReference type="Pfam" id="PF20250">
    <property type="entry name" value="FapA_N"/>
    <property type="match status" value="1"/>
</dbReference>
<dbReference type="Proteomes" id="UP000294902">
    <property type="component" value="Unassembled WGS sequence"/>
</dbReference>
<accession>A0A4R3MLV0</accession>
<protein>
    <recommendedName>
        <fullName evidence="2">Flagellar Assembly Protein A N-terminal region domain-containing protein</fullName>
    </recommendedName>
</protein>
<dbReference type="SUPFAM" id="SSF63848">
    <property type="entry name" value="Cell-division inhibitor MinC, C-terminal domain"/>
    <property type="match status" value="1"/>
</dbReference>
<dbReference type="InterPro" id="IPR046866">
    <property type="entry name" value="FapA_N"/>
</dbReference>
<dbReference type="InterPro" id="IPR005646">
    <property type="entry name" value="FapA"/>
</dbReference>
<keyword evidence="1" id="KW-0175">Coiled coil</keyword>
<dbReference type="InterPro" id="IPR046865">
    <property type="entry name" value="FapA_b_solenoid"/>
</dbReference>
<feature type="domain" description="Flagellar Assembly Protein A N-terminal region" evidence="2">
    <location>
        <begin position="81"/>
        <end position="252"/>
    </location>
</feature>